<sequence length="160" mass="16931">MKRRDFLVSTGAVIGTAALPAVAQNTSGAQKFQPVQDIQPLVAQVTGGAPVEMGGIEIELPQIAENGNSVPLRIKVASPMTEADHVTAIHLFAERNPRPNVATFHLGPLAGRAEISTRVRLAGTQKLTVLAVFNNKRFRQAQADVLVTSAACLDEALADT</sequence>
<protein>
    <recommendedName>
        <fullName evidence="2">Ig-like SoxY domain-containing protein</fullName>
    </recommendedName>
</protein>
<organism evidence="3 4">
    <name type="scientific">Usitatibacter rugosus</name>
    <dbReference type="NCBI Taxonomy" id="2732067"/>
    <lineage>
        <taxon>Bacteria</taxon>
        <taxon>Pseudomonadati</taxon>
        <taxon>Pseudomonadota</taxon>
        <taxon>Betaproteobacteria</taxon>
        <taxon>Nitrosomonadales</taxon>
        <taxon>Usitatibacteraceae</taxon>
        <taxon>Usitatibacter</taxon>
    </lineage>
</organism>
<evidence type="ECO:0000313" key="3">
    <source>
        <dbReference type="EMBL" id="QJR12254.1"/>
    </source>
</evidence>
<evidence type="ECO:0000256" key="1">
    <source>
        <dbReference type="SAM" id="SignalP"/>
    </source>
</evidence>
<dbReference type="Pfam" id="PF13501">
    <property type="entry name" value="SoxY"/>
    <property type="match status" value="1"/>
</dbReference>
<keyword evidence="4" id="KW-1185">Reference proteome</keyword>
<dbReference type="InterPro" id="IPR016568">
    <property type="entry name" value="Sulphur_oxidation_SoxY"/>
</dbReference>
<dbReference type="AlphaFoldDB" id="A0A6M4H0T5"/>
<accession>A0A6M4H0T5</accession>
<dbReference type="Gene3D" id="2.60.40.2470">
    <property type="entry name" value="SoxY domain"/>
    <property type="match status" value="1"/>
</dbReference>
<dbReference type="EMBL" id="CP053069">
    <property type="protein sequence ID" value="QJR12254.1"/>
    <property type="molecule type" value="Genomic_DNA"/>
</dbReference>
<name>A0A6M4H0T5_9PROT</name>
<evidence type="ECO:0000259" key="2">
    <source>
        <dbReference type="Pfam" id="PF13501"/>
    </source>
</evidence>
<proteinExistence type="predicted"/>
<dbReference type="InterPro" id="IPR032711">
    <property type="entry name" value="SoxY"/>
</dbReference>
<feature type="domain" description="Ig-like SoxY" evidence="2">
    <location>
        <begin position="44"/>
        <end position="152"/>
    </location>
</feature>
<feature type="signal peptide" evidence="1">
    <location>
        <begin position="1"/>
        <end position="23"/>
    </location>
</feature>
<keyword evidence="1" id="KW-0732">Signal</keyword>
<dbReference type="RefSeq" id="WP_171094304.1">
    <property type="nucleotide sequence ID" value="NZ_CP053069.1"/>
</dbReference>
<evidence type="ECO:0000313" key="4">
    <source>
        <dbReference type="Proteomes" id="UP000501534"/>
    </source>
</evidence>
<dbReference type="PIRSF" id="PIRSF010312">
    <property type="entry name" value="Sulphur_oxidation_SoxY"/>
    <property type="match status" value="1"/>
</dbReference>
<dbReference type="InterPro" id="IPR038162">
    <property type="entry name" value="SoxY_sf"/>
</dbReference>
<reference evidence="3 4" key="1">
    <citation type="submission" date="2020-04" db="EMBL/GenBank/DDBJ databases">
        <title>Usitatibacter rugosus gen. nov., sp. nov. and Usitatibacter palustris sp. nov., novel members of Usitatibacteraceae fam. nov. within the order Nitrosomonadales isolated from soil.</title>
        <authorList>
            <person name="Huber K.J."/>
            <person name="Neumann-Schaal M."/>
            <person name="Geppert A."/>
            <person name="Luckner M."/>
            <person name="Wanner G."/>
            <person name="Overmann J."/>
        </authorList>
    </citation>
    <scope>NUCLEOTIDE SEQUENCE [LARGE SCALE GENOMIC DNA]</scope>
    <source>
        <strain evidence="3 4">0125_3</strain>
    </source>
</reference>
<dbReference type="KEGG" id="uru:DSM104443_03339"/>
<feature type="chain" id="PRO_5026764026" description="Ig-like SoxY domain-containing protein" evidence="1">
    <location>
        <begin position="24"/>
        <end position="160"/>
    </location>
</feature>
<dbReference type="Proteomes" id="UP000501534">
    <property type="component" value="Chromosome"/>
</dbReference>
<gene>
    <name evidence="3" type="ORF">DSM104443_03339</name>
</gene>